<keyword evidence="1" id="KW-1133">Transmembrane helix</keyword>
<protein>
    <submittedName>
        <fullName evidence="3">Uncharacterized protein</fullName>
    </submittedName>
</protein>
<keyword evidence="4" id="KW-1185">Reference proteome</keyword>
<dbReference type="EMBL" id="FNXT01000112">
    <property type="protein sequence ID" value="SZX60851.1"/>
    <property type="molecule type" value="Genomic_DNA"/>
</dbReference>
<proteinExistence type="predicted"/>
<sequence>MGAVAMMAVVGAVLSIAEGAAGMKPFQGSGSMHGYSLVALMAVVGAVLSIAERAAGMKPFQGSGNVHG</sequence>
<dbReference type="Proteomes" id="UP000256970">
    <property type="component" value="Unassembled WGS sequence"/>
</dbReference>
<dbReference type="AlphaFoldDB" id="A0A383V6T5"/>
<feature type="signal peptide" evidence="2">
    <location>
        <begin position="1"/>
        <end position="22"/>
    </location>
</feature>
<reference evidence="3 4" key="1">
    <citation type="submission" date="2016-10" db="EMBL/GenBank/DDBJ databases">
        <authorList>
            <person name="Cai Z."/>
        </authorList>
    </citation>
    <scope>NUCLEOTIDE SEQUENCE [LARGE SCALE GENOMIC DNA]</scope>
</reference>
<organism evidence="3 4">
    <name type="scientific">Tetradesmus obliquus</name>
    <name type="common">Green alga</name>
    <name type="synonym">Acutodesmus obliquus</name>
    <dbReference type="NCBI Taxonomy" id="3088"/>
    <lineage>
        <taxon>Eukaryota</taxon>
        <taxon>Viridiplantae</taxon>
        <taxon>Chlorophyta</taxon>
        <taxon>core chlorophytes</taxon>
        <taxon>Chlorophyceae</taxon>
        <taxon>CS clade</taxon>
        <taxon>Sphaeropleales</taxon>
        <taxon>Scenedesmaceae</taxon>
        <taxon>Tetradesmus</taxon>
    </lineage>
</organism>
<gene>
    <name evidence="3" type="ORF">BQ4739_LOCUS1392</name>
</gene>
<evidence type="ECO:0000256" key="2">
    <source>
        <dbReference type="SAM" id="SignalP"/>
    </source>
</evidence>
<accession>A0A383V6T5</accession>
<evidence type="ECO:0000313" key="4">
    <source>
        <dbReference type="Proteomes" id="UP000256970"/>
    </source>
</evidence>
<keyword evidence="1" id="KW-0472">Membrane</keyword>
<evidence type="ECO:0000256" key="1">
    <source>
        <dbReference type="SAM" id="Phobius"/>
    </source>
</evidence>
<keyword evidence="2" id="KW-0732">Signal</keyword>
<name>A0A383V6T5_TETOB</name>
<feature type="transmembrane region" description="Helical" evidence="1">
    <location>
        <begin position="35"/>
        <end position="51"/>
    </location>
</feature>
<evidence type="ECO:0000313" key="3">
    <source>
        <dbReference type="EMBL" id="SZX60851.1"/>
    </source>
</evidence>
<keyword evidence="1" id="KW-0812">Transmembrane</keyword>
<feature type="chain" id="PRO_5016764866" evidence="2">
    <location>
        <begin position="23"/>
        <end position="68"/>
    </location>
</feature>